<proteinExistence type="predicted"/>
<dbReference type="EMBL" id="MUHA01000011">
    <property type="protein sequence ID" value="OXB00159.1"/>
    <property type="molecule type" value="Genomic_DNA"/>
</dbReference>
<name>A0A226I225_9FLAO</name>
<evidence type="ECO:0000259" key="1">
    <source>
        <dbReference type="Pfam" id="PF12867"/>
    </source>
</evidence>
<dbReference type="Proteomes" id="UP000198336">
    <property type="component" value="Unassembled WGS sequence"/>
</dbReference>
<evidence type="ECO:0000313" key="2">
    <source>
        <dbReference type="EMBL" id="OXB00159.1"/>
    </source>
</evidence>
<accession>A0A226I225</accession>
<sequence>MKAAVKQNIVQTFHDLNEIFSSFSENEVNKTPYEGSWTAGQTVQHIVLAGSGYPELFAGKTEKTTRNPEEKVKDLEALFLNFDIKMDAPIFLQPEKKDYDKKALTEKLHKIEFDLLDSAEKYDLTLTCHDFQVPGFDKFTIYEWINFVLVHTKRHTNQLNKILKSIKKI</sequence>
<feature type="domain" description="DinB-like" evidence="1">
    <location>
        <begin position="10"/>
        <end position="159"/>
    </location>
</feature>
<dbReference type="RefSeq" id="WP_089054041.1">
    <property type="nucleotide sequence ID" value="NZ_MUHA01000011.1"/>
</dbReference>
<evidence type="ECO:0000313" key="3">
    <source>
        <dbReference type="Proteomes" id="UP000198336"/>
    </source>
</evidence>
<reference evidence="2 3" key="1">
    <citation type="submission" date="2016-11" db="EMBL/GenBank/DDBJ databases">
        <title>Whole genomes of Flavobacteriaceae.</title>
        <authorList>
            <person name="Stine C."/>
            <person name="Li C."/>
            <person name="Tadesse D."/>
        </authorList>
    </citation>
    <scope>NUCLEOTIDE SEQUENCE [LARGE SCALE GENOMIC DNA]</scope>
    <source>
        <strain evidence="2 3">CCUG 59446</strain>
    </source>
</reference>
<dbReference type="InterPro" id="IPR034660">
    <property type="entry name" value="DinB/YfiT-like"/>
</dbReference>
<dbReference type="InterPro" id="IPR024775">
    <property type="entry name" value="DinB-like"/>
</dbReference>
<dbReference type="Gene3D" id="1.20.120.450">
    <property type="entry name" value="dinb family like domain"/>
    <property type="match status" value="1"/>
</dbReference>
<dbReference type="Pfam" id="PF12867">
    <property type="entry name" value="DinB_2"/>
    <property type="match status" value="1"/>
</dbReference>
<protein>
    <recommendedName>
        <fullName evidence="1">DinB-like domain-containing protein</fullName>
    </recommendedName>
</protein>
<gene>
    <name evidence="2" type="ORF">B0A75_09445</name>
</gene>
<dbReference type="SUPFAM" id="SSF109854">
    <property type="entry name" value="DinB/YfiT-like putative metalloenzymes"/>
    <property type="match status" value="1"/>
</dbReference>
<organism evidence="2 3">
    <name type="scientific">Flavobacterium oncorhynchi</name>
    <dbReference type="NCBI Taxonomy" id="728056"/>
    <lineage>
        <taxon>Bacteria</taxon>
        <taxon>Pseudomonadati</taxon>
        <taxon>Bacteroidota</taxon>
        <taxon>Flavobacteriia</taxon>
        <taxon>Flavobacteriales</taxon>
        <taxon>Flavobacteriaceae</taxon>
        <taxon>Flavobacterium</taxon>
    </lineage>
</organism>
<dbReference type="AlphaFoldDB" id="A0A226I225"/>
<comment type="caution">
    <text evidence="2">The sequence shown here is derived from an EMBL/GenBank/DDBJ whole genome shotgun (WGS) entry which is preliminary data.</text>
</comment>
<keyword evidence="3" id="KW-1185">Reference proteome</keyword>